<gene>
    <name evidence="9 12" type="primary">secF</name>
    <name evidence="12" type="ORF">EK0264_01260</name>
</gene>
<dbReference type="InterPro" id="IPR005665">
    <property type="entry name" value="SecF_bac"/>
</dbReference>
<dbReference type="GO" id="GO:0043952">
    <property type="term" value="P:protein transport by the Sec complex"/>
    <property type="evidence" value="ECO:0007669"/>
    <property type="project" value="UniProtKB-UniRule"/>
</dbReference>
<evidence type="ECO:0000259" key="11">
    <source>
        <dbReference type="Pfam" id="PF02355"/>
    </source>
</evidence>
<evidence type="ECO:0000256" key="3">
    <source>
        <dbReference type="ARBA" id="ARBA00022475"/>
    </source>
</evidence>
<dbReference type="KEGG" id="eke:EK0264_01260"/>
<keyword evidence="6 9" id="KW-1133">Transmembrane helix</keyword>
<feature type="compositionally biased region" description="Basic and acidic residues" evidence="10">
    <location>
        <begin position="117"/>
        <end position="126"/>
    </location>
</feature>
<evidence type="ECO:0000313" key="13">
    <source>
        <dbReference type="Proteomes" id="UP000463857"/>
    </source>
</evidence>
<organism evidence="12 13">
    <name type="scientific">Epidermidibacterium keratini</name>
    <dbReference type="NCBI Taxonomy" id="1891644"/>
    <lineage>
        <taxon>Bacteria</taxon>
        <taxon>Bacillati</taxon>
        <taxon>Actinomycetota</taxon>
        <taxon>Actinomycetes</taxon>
        <taxon>Sporichthyales</taxon>
        <taxon>Sporichthyaceae</taxon>
        <taxon>Epidermidibacterium</taxon>
    </lineage>
</organism>
<evidence type="ECO:0000256" key="8">
    <source>
        <dbReference type="ARBA" id="ARBA00023136"/>
    </source>
</evidence>
<evidence type="ECO:0000313" key="12">
    <source>
        <dbReference type="EMBL" id="QHB99063.1"/>
    </source>
</evidence>
<dbReference type="Pfam" id="PF02355">
    <property type="entry name" value="SecD_SecF_C"/>
    <property type="match status" value="1"/>
</dbReference>
<feature type="transmembrane region" description="Helical" evidence="9">
    <location>
        <begin position="298"/>
        <end position="315"/>
    </location>
</feature>
<proteinExistence type="inferred from homology"/>
<evidence type="ECO:0000256" key="1">
    <source>
        <dbReference type="ARBA" id="ARBA00004651"/>
    </source>
</evidence>
<keyword evidence="4 9" id="KW-0812">Transmembrane</keyword>
<dbReference type="InterPro" id="IPR022646">
    <property type="entry name" value="SecD/SecF_CS"/>
</dbReference>
<keyword evidence="2 9" id="KW-0813">Transport</keyword>
<dbReference type="GO" id="GO:0006605">
    <property type="term" value="P:protein targeting"/>
    <property type="evidence" value="ECO:0007669"/>
    <property type="project" value="UniProtKB-UniRule"/>
</dbReference>
<evidence type="ECO:0000256" key="7">
    <source>
        <dbReference type="ARBA" id="ARBA00023010"/>
    </source>
</evidence>
<dbReference type="GO" id="GO:0065002">
    <property type="term" value="P:intracellular protein transmembrane transport"/>
    <property type="evidence" value="ECO:0007669"/>
    <property type="project" value="UniProtKB-UniRule"/>
</dbReference>
<dbReference type="EMBL" id="CP047156">
    <property type="protein sequence ID" value="QHB99063.1"/>
    <property type="molecule type" value="Genomic_DNA"/>
</dbReference>
<keyword evidence="13" id="KW-1185">Reference proteome</keyword>
<feature type="domain" description="Protein export membrane protein SecD/SecF C-terminal" evidence="11">
    <location>
        <begin position="279"/>
        <end position="461"/>
    </location>
</feature>
<feature type="compositionally biased region" description="Low complexity" evidence="10">
    <location>
        <begin position="508"/>
        <end position="519"/>
    </location>
</feature>
<dbReference type="Proteomes" id="UP000463857">
    <property type="component" value="Chromosome"/>
</dbReference>
<dbReference type="NCBIfam" id="TIGR00966">
    <property type="entry name" value="transloc_SecF"/>
    <property type="match status" value="1"/>
</dbReference>
<feature type="region of interest" description="Disordered" evidence="10">
    <location>
        <begin position="1"/>
        <end position="130"/>
    </location>
</feature>
<feature type="transmembrane region" description="Helical" evidence="9">
    <location>
        <begin position="408"/>
        <end position="427"/>
    </location>
</feature>
<dbReference type="FunCoup" id="A0A7L4YJN8">
    <property type="interactions" value="21"/>
</dbReference>
<dbReference type="GO" id="GO:0015450">
    <property type="term" value="F:protein-transporting ATPase activity"/>
    <property type="evidence" value="ECO:0007669"/>
    <property type="project" value="InterPro"/>
</dbReference>
<dbReference type="InterPro" id="IPR055344">
    <property type="entry name" value="SecD_SecF_C_bact"/>
</dbReference>
<accession>A0A7L4YJN8</accession>
<feature type="compositionally biased region" description="Basic residues" evidence="10">
    <location>
        <begin position="487"/>
        <end position="504"/>
    </location>
</feature>
<dbReference type="NCBIfam" id="TIGR00916">
    <property type="entry name" value="2A0604s01"/>
    <property type="match status" value="1"/>
</dbReference>
<keyword evidence="7 9" id="KW-0811">Translocation</keyword>
<protein>
    <recommendedName>
        <fullName evidence="9">Protein-export membrane protein SecF</fullName>
    </recommendedName>
</protein>
<comment type="subcellular location">
    <subcellularLocation>
        <location evidence="1 9">Cell membrane</location>
        <topology evidence="1 9">Multi-pass membrane protein</topology>
    </subcellularLocation>
</comment>
<feature type="transmembrane region" description="Helical" evidence="9">
    <location>
        <begin position="349"/>
        <end position="370"/>
    </location>
</feature>
<evidence type="ECO:0000256" key="9">
    <source>
        <dbReference type="HAMAP-Rule" id="MF_01464"/>
    </source>
</evidence>
<evidence type="ECO:0000256" key="4">
    <source>
        <dbReference type="ARBA" id="ARBA00022692"/>
    </source>
</evidence>
<sequence length="571" mass="61024">MPKKRMRSRDEEPEAIDDAALEHDADQDHETAEDREAGEVAETEPVADDATSEAEGTDDELADDELIDEPVEDEDRLDDDPVEDDETIEALDSDEDTDESQPVAAATAGDSKRRTRPDKEPTEPRRASWSNRLYTGESGFDFVGKRKITYVVSALMVAASIALIIFKGLNFGIDFAGGNTFEVPAASSDLGRAESVVRQGLSDANQQAQADNPEAEAAEIATSQVVGTGSETSILIKTSEVSPQAATDISNRLAEEFRPQIEERLTAAGTPITDQAVTAAVSNQAIDATWGSDVSEKALWALFWFLLAVSIFLRIRYRWGLVAGALVALLHDLIVTAGVYALIGFEVTPATVIGMLTILGFSLYDTVVVFDKTDENTRGLLGGSRMTYSEAANLAINQTLVRSINTSVISLLPVAALLFVGAGLLGAGTLKDLALVLFVGMAAGLYSSIFLAGPIACDITERQPEYIELTNRVRARRQGKKATGGKNKAKNKSAAKRTTAKRPGVKNAPARPAKAGPRAATERASGTSTAVAEREDADVLEGDAVPEAPPVRRNVGTTPKPGAKPTRKRKR</sequence>
<name>A0A7L4YJN8_9ACTN</name>
<dbReference type="InParanoid" id="A0A7L4YJN8"/>
<keyword evidence="5 9" id="KW-0653">Protein transport</keyword>
<evidence type="ECO:0000256" key="10">
    <source>
        <dbReference type="SAM" id="MobiDB-lite"/>
    </source>
</evidence>
<dbReference type="Pfam" id="PF07549">
    <property type="entry name" value="Sec_GG"/>
    <property type="match status" value="1"/>
</dbReference>
<dbReference type="AlphaFoldDB" id="A0A7L4YJN8"/>
<keyword evidence="8 9" id="KW-0472">Membrane</keyword>
<dbReference type="HAMAP" id="MF_01464_B">
    <property type="entry name" value="SecF_B"/>
    <property type="match status" value="1"/>
</dbReference>
<reference evidence="12 13" key="1">
    <citation type="journal article" date="2018" name="Int. J. Syst. Evol. Microbiol.">
        <title>Epidermidibacterium keratini gen. nov., sp. nov., a member of the family Sporichthyaceae, isolated from keratin epidermis.</title>
        <authorList>
            <person name="Lee D.G."/>
            <person name="Trujillo M.E."/>
            <person name="Kang S."/>
            <person name="Nam J.J."/>
            <person name="Kim Y.J."/>
        </authorList>
    </citation>
    <scope>NUCLEOTIDE SEQUENCE [LARGE SCALE GENOMIC DNA]</scope>
    <source>
        <strain evidence="12 13">EPI-7</strain>
    </source>
</reference>
<dbReference type="InterPro" id="IPR048634">
    <property type="entry name" value="SecD_SecF_C"/>
</dbReference>
<evidence type="ECO:0000256" key="6">
    <source>
        <dbReference type="ARBA" id="ARBA00022989"/>
    </source>
</evidence>
<comment type="subunit">
    <text evidence="9">Forms a complex with SecD. Part of the essential Sec protein translocation apparatus which comprises SecA, SecYEG and auxiliary proteins SecDF. Other proteins may also be involved.</text>
</comment>
<feature type="compositionally biased region" description="Acidic residues" evidence="10">
    <location>
        <begin position="39"/>
        <end position="99"/>
    </location>
</feature>
<dbReference type="InterPro" id="IPR022645">
    <property type="entry name" value="SecD/SecF_bac"/>
</dbReference>
<dbReference type="PRINTS" id="PR01755">
    <property type="entry name" value="SECFTRNLCASE"/>
</dbReference>
<dbReference type="OrthoDB" id="9774769at2"/>
<dbReference type="Gene3D" id="1.20.1640.10">
    <property type="entry name" value="Multidrug efflux transporter AcrB transmembrane domain"/>
    <property type="match status" value="1"/>
</dbReference>
<feature type="transmembrane region" description="Helical" evidence="9">
    <location>
        <begin position="322"/>
        <end position="343"/>
    </location>
</feature>
<dbReference type="RefSeq" id="WP_159542170.1">
    <property type="nucleotide sequence ID" value="NZ_CP047156.1"/>
</dbReference>
<feature type="compositionally biased region" description="Basic and acidic residues" evidence="10">
    <location>
        <begin position="20"/>
        <end position="38"/>
    </location>
</feature>
<dbReference type="GO" id="GO:0005886">
    <property type="term" value="C:plasma membrane"/>
    <property type="evidence" value="ECO:0007669"/>
    <property type="project" value="UniProtKB-SubCell"/>
</dbReference>
<feature type="transmembrane region" description="Helical" evidence="9">
    <location>
        <begin position="148"/>
        <end position="166"/>
    </location>
</feature>
<dbReference type="InterPro" id="IPR022813">
    <property type="entry name" value="SecD/SecF_arch_bac"/>
</dbReference>
<feature type="transmembrane region" description="Helical" evidence="9">
    <location>
        <begin position="433"/>
        <end position="453"/>
    </location>
</feature>
<evidence type="ECO:0000256" key="5">
    <source>
        <dbReference type="ARBA" id="ARBA00022927"/>
    </source>
</evidence>
<dbReference type="SUPFAM" id="SSF82866">
    <property type="entry name" value="Multidrug efflux transporter AcrB transmembrane domain"/>
    <property type="match status" value="1"/>
</dbReference>
<keyword evidence="3 9" id="KW-1003">Cell membrane</keyword>
<evidence type="ECO:0000256" key="2">
    <source>
        <dbReference type="ARBA" id="ARBA00022448"/>
    </source>
</evidence>
<feature type="region of interest" description="Disordered" evidence="10">
    <location>
        <begin position="470"/>
        <end position="571"/>
    </location>
</feature>
<dbReference type="PANTHER" id="PTHR30081:SF8">
    <property type="entry name" value="PROTEIN TRANSLOCASE SUBUNIT SECF"/>
    <property type="match status" value="1"/>
</dbReference>
<dbReference type="PANTHER" id="PTHR30081">
    <property type="entry name" value="PROTEIN-EXPORT MEMBRANE PROTEIN SEC"/>
    <property type="match status" value="1"/>
</dbReference>
<comment type="similarity">
    <text evidence="9">Belongs to the SecD/SecF family. SecF subfamily.</text>
</comment>
<comment type="function">
    <text evidence="9">Part of the Sec protein translocase complex. Interacts with the SecYEG preprotein conducting channel. SecDF uses the proton motive force (PMF) to complete protein translocation after the ATP-dependent function of SecA.</text>
</comment>